<dbReference type="SMART" id="SM00054">
    <property type="entry name" value="EFh"/>
    <property type="match status" value="1"/>
</dbReference>
<evidence type="ECO:0000259" key="8">
    <source>
        <dbReference type="PROSITE" id="PS50222"/>
    </source>
</evidence>
<evidence type="ECO:0000313" key="9">
    <source>
        <dbReference type="EMBL" id="KAJ0969806.1"/>
    </source>
</evidence>
<evidence type="ECO:0000313" key="10">
    <source>
        <dbReference type="Proteomes" id="UP001085076"/>
    </source>
</evidence>
<gene>
    <name evidence="9" type="ORF">J5N97_022683</name>
</gene>
<dbReference type="Gene3D" id="1.10.238.10">
    <property type="entry name" value="EF-hand"/>
    <property type="match status" value="1"/>
</dbReference>
<dbReference type="InterPro" id="IPR050205">
    <property type="entry name" value="CDPK_Ser/Thr_kinases"/>
</dbReference>
<proteinExistence type="predicted"/>
<dbReference type="Proteomes" id="UP001085076">
    <property type="component" value="Miscellaneous, Linkage group lg06"/>
</dbReference>
<keyword evidence="3" id="KW-0547">Nucleotide-binding</keyword>
<keyword evidence="10" id="KW-1185">Reference proteome</keyword>
<dbReference type="InterPro" id="IPR018247">
    <property type="entry name" value="EF_Hand_1_Ca_BS"/>
</dbReference>
<feature type="region of interest" description="Disordered" evidence="7">
    <location>
        <begin position="15"/>
        <end position="35"/>
    </location>
</feature>
<protein>
    <recommendedName>
        <fullName evidence="8">EF-hand domain-containing protein</fullName>
    </recommendedName>
</protein>
<dbReference type="InterPro" id="IPR011992">
    <property type="entry name" value="EF-hand-dom_pair"/>
</dbReference>
<sequence length="110" mass="12498">MLGFPIPLIRVPDYSNRSTDHPWIKEEDGEAPDTPLDDAVQSRLKQFRAMNKFKKATLRAIAGCLPEEEMRGLKEMFKNIDTDNSGSITLEELKQGLPMQGTKLSEYEVE</sequence>
<dbReference type="OrthoDB" id="40902at2759"/>
<dbReference type="PANTHER" id="PTHR24349">
    <property type="entry name" value="SERINE/THREONINE-PROTEIN KINASE"/>
    <property type="match status" value="1"/>
</dbReference>
<dbReference type="PROSITE" id="PS00018">
    <property type="entry name" value="EF_HAND_1"/>
    <property type="match status" value="1"/>
</dbReference>
<dbReference type="InterPro" id="IPR002048">
    <property type="entry name" value="EF_hand_dom"/>
</dbReference>
<evidence type="ECO:0000256" key="3">
    <source>
        <dbReference type="ARBA" id="ARBA00022741"/>
    </source>
</evidence>
<keyword evidence="4" id="KW-0418">Kinase</keyword>
<dbReference type="PROSITE" id="PS50222">
    <property type="entry name" value="EF_HAND_2"/>
    <property type="match status" value="1"/>
</dbReference>
<name>A0A9D5CB12_9LILI</name>
<reference evidence="9" key="1">
    <citation type="submission" date="2021-03" db="EMBL/GenBank/DDBJ databases">
        <authorList>
            <person name="Li Z."/>
            <person name="Yang C."/>
        </authorList>
    </citation>
    <scope>NUCLEOTIDE SEQUENCE</scope>
    <source>
        <strain evidence="9">Dzin_1.0</strain>
        <tissue evidence="9">Leaf</tissue>
    </source>
</reference>
<accession>A0A9D5CB12</accession>
<dbReference type="GO" id="GO:0005509">
    <property type="term" value="F:calcium ion binding"/>
    <property type="evidence" value="ECO:0007669"/>
    <property type="project" value="InterPro"/>
</dbReference>
<comment type="caution">
    <text evidence="9">The sequence shown here is derived from an EMBL/GenBank/DDBJ whole genome shotgun (WGS) entry which is preliminary data.</text>
</comment>
<evidence type="ECO:0000256" key="2">
    <source>
        <dbReference type="ARBA" id="ARBA00022679"/>
    </source>
</evidence>
<evidence type="ECO:0000256" key="5">
    <source>
        <dbReference type="ARBA" id="ARBA00022837"/>
    </source>
</evidence>
<dbReference type="EMBL" id="JAGGNH010000006">
    <property type="protein sequence ID" value="KAJ0969806.1"/>
    <property type="molecule type" value="Genomic_DNA"/>
</dbReference>
<feature type="domain" description="EF-hand" evidence="8">
    <location>
        <begin position="68"/>
        <end position="103"/>
    </location>
</feature>
<keyword evidence="6" id="KW-0067">ATP-binding</keyword>
<evidence type="ECO:0000256" key="7">
    <source>
        <dbReference type="SAM" id="MobiDB-lite"/>
    </source>
</evidence>
<evidence type="ECO:0000256" key="1">
    <source>
        <dbReference type="ARBA" id="ARBA00022527"/>
    </source>
</evidence>
<keyword evidence="2" id="KW-0808">Transferase</keyword>
<dbReference type="GO" id="GO:0005524">
    <property type="term" value="F:ATP binding"/>
    <property type="evidence" value="ECO:0007669"/>
    <property type="project" value="UniProtKB-KW"/>
</dbReference>
<organism evidence="9 10">
    <name type="scientific">Dioscorea zingiberensis</name>
    <dbReference type="NCBI Taxonomy" id="325984"/>
    <lineage>
        <taxon>Eukaryota</taxon>
        <taxon>Viridiplantae</taxon>
        <taxon>Streptophyta</taxon>
        <taxon>Embryophyta</taxon>
        <taxon>Tracheophyta</taxon>
        <taxon>Spermatophyta</taxon>
        <taxon>Magnoliopsida</taxon>
        <taxon>Liliopsida</taxon>
        <taxon>Dioscoreales</taxon>
        <taxon>Dioscoreaceae</taxon>
        <taxon>Dioscorea</taxon>
    </lineage>
</organism>
<dbReference type="Pfam" id="PF00036">
    <property type="entry name" value="EF-hand_1"/>
    <property type="match status" value="1"/>
</dbReference>
<evidence type="ECO:0000256" key="4">
    <source>
        <dbReference type="ARBA" id="ARBA00022777"/>
    </source>
</evidence>
<keyword evidence="1" id="KW-0723">Serine/threonine-protein kinase</keyword>
<dbReference type="GO" id="GO:0004674">
    <property type="term" value="F:protein serine/threonine kinase activity"/>
    <property type="evidence" value="ECO:0007669"/>
    <property type="project" value="UniProtKB-KW"/>
</dbReference>
<keyword evidence="5" id="KW-0106">Calcium</keyword>
<dbReference type="SUPFAM" id="SSF47473">
    <property type="entry name" value="EF-hand"/>
    <property type="match status" value="1"/>
</dbReference>
<evidence type="ECO:0000256" key="6">
    <source>
        <dbReference type="ARBA" id="ARBA00022840"/>
    </source>
</evidence>
<dbReference type="CDD" id="cd00051">
    <property type="entry name" value="EFh"/>
    <property type="match status" value="1"/>
</dbReference>
<reference evidence="9" key="2">
    <citation type="journal article" date="2022" name="Hortic Res">
        <title>The genome of Dioscorea zingiberensis sheds light on the biosynthesis, origin and evolution of the medicinally important diosgenin saponins.</title>
        <authorList>
            <person name="Li Y."/>
            <person name="Tan C."/>
            <person name="Li Z."/>
            <person name="Guo J."/>
            <person name="Li S."/>
            <person name="Chen X."/>
            <person name="Wang C."/>
            <person name="Dai X."/>
            <person name="Yang H."/>
            <person name="Song W."/>
            <person name="Hou L."/>
            <person name="Xu J."/>
            <person name="Tong Z."/>
            <person name="Xu A."/>
            <person name="Yuan X."/>
            <person name="Wang W."/>
            <person name="Yang Q."/>
            <person name="Chen L."/>
            <person name="Sun Z."/>
            <person name="Wang K."/>
            <person name="Pan B."/>
            <person name="Chen J."/>
            <person name="Bao Y."/>
            <person name="Liu F."/>
            <person name="Qi X."/>
            <person name="Gang D.R."/>
            <person name="Wen J."/>
            <person name="Li J."/>
        </authorList>
    </citation>
    <scope>NUCLEOTIDE SEQUENCE</scope>
    <source>
        <strain evidence="9">Dzin_1.0</strain>
    </source>
</reference>
<dbReference type="AlphaFoldDB" id="A0A9D5CB12"/>